<dbReference type="AlphaFoldDB" id="A0A6C0JMV3"/>
<reference evidence="2" key="1">
    <citation type="journal article" date="2020" name="Nature">
        <title>Giant virus diversity and host interactions through global metagenomics.</title>
        <authorList>
            <person name="Schulz F."/>
            <person name="Roux S."/>
            <person name="Paez-Espino D."/>
            <person name="Jungbluth S."/>
            <person name="Walsh D.A."/>
            <person name="Denef V.J."/>
            <person name="McMahon K.D."/>
            <person name="Konstantinidis K.T."/>
            <person name="Eloe-Fadrosh E.A."/>
            <person name="Kyrpides N.C."/>
            <person name="Woyke T."/>
        </authorList>
    </citation>
    <scope>NUCLEOTIDE SEQUENCE</scope>
    <source>
        <strain evidence="2">GVMAG-S-1038524-41</strain>
    </source>
</reference>
<keyword evidence="1" id="KW-0472">Membrane</keyword>
<dbReference type="EMBL" id="MN740671">
    <property type="protein sequence ID" value="QHU07042.1"/>
    <property type="molecule type" value="Genomic_DNA"/>
</dbReference>
<evidence type="ECO:0000256" key="1">
    <source>
        <dbReference type="SAM" id="Phobius"/>
    </source>
</evidence>
<name>A0A6C0JMV3_9ZZZZ</name>
<sequence>MTKPSSTEKWSISAWSVLAVFVIFNPLTFWITNKVFGLLGAPTIQGPRGGRPLAFAAPTFFGFTLHLIVFFLLVRAMMEIKLPGVKDQ</sequence>
<evidence type="ECO:0000313" key="2">
    <source>
        <dbReference type="EMBL" id="QHU07042.1"/>
    </source>
</evidence>
<keyword evidence="1" id="KW-0812">Transmembrane</keyword>
<proteinExistence type="predicted"/>
<accession>A0A6C0JMV3</accession>
<feature type="transmembrane region" description="Helical" evidence="1">
    <location>
        <begin position="12"/>
        <end position="32"/>
    </location>
</feature>
<keyword evidence="1" id="KW-1133">Transmembrane helix</keyword>
<organism evidence="2">
    <name type="scientific">viral metagenome</name>
    <dbReference type="NCBI Taxonomy" id="1070528"/>
    <lineage>
        <taxon>unclassified sequences</taxon>
        <taxon>metagenomes</taxon>
        <taxon>organismal metagenomes</taxon>
    </lineage>
</organism>
<protein>
    <submittedName>
        <fullName evidence="2">Uncharacterized protein</fullName>
    </submittedName>
</protein>
<feature type="transmembrane region" description="Helical" evidence="1">
    <location>
        <begin position="52"/>
        <end position="74"/>
    </location>
</feature>